<name>A0A0F9QHG8_9ZZZZ</name>
<evidence type="ECO:0000313" key="2">
    <source>
        <dbReference type="EMBL" id="KKN43535.1"/>
    </source>
</evidence>
<dbReference type="Gene3D" id="1.50.10.20">
    <property type="match status" value="1"/>
</dbReference>
<reference evidence="2" key="1">
    <citation type="journal article" date="2015" name="Nature">
        <title>Complex archaea that bridge the gap between prokaryotes and eukaryotes.</title>
        <authorList>
            <person name="Spang A."/>
            <person name="Saw J.H."/>
            <person name="Jorgensen S.L."/>
            <person name="Zaremba-Niedzwiedzka K."/>
            <person name="Martijn J."/>
            <person name="Lind A.E."/>
            <person name="van Eijk R."/>
            <person name="Schleper C."/>
            <person name="Guy L."/>
            <person name="Ettema T.J."/>
        </authorList>
    </citation>
    <scope>NUCLEOTIDE SEQUENCE</scope>
</reference>
<gene>
    <name evidence="2" type="ORF">LCGC14_0702270</name>
</gene>
<keyword evidence="1" id="KW-1133">Transmembrane helix</keyword>
<accession>A0A0F9QHG8</accession>
<dbReference type="EMBL" id="LAZR01001505">
    <property type="protein sequence ID" value="KKN43535.1"/>
    <property type="molecule type" value="Genomic_DNA"/>
</dbReference>
<keyword evidence="1" id="KW-0472">Membrane</keyword>
<evidence type="ECO:0000256" key="1">
    <source>
        <dbReference type="SAM" id="Phobius"/>
    </source>
</evidence>
<protein>
    <submittedName>
        <fullName evidence="2">Uncharacterized protein</fullName>
    </submittedName>
</protein>
<feature type="transmembrane region" description="Helical" evidence="1">
    <location>
        <begin position="20"/>
        <end position="38"/>
    </location>
</feature>
<keyword evidence="1" id="KW-0812">Transmembrane</keyword>
<dbReference type="AlphaFoldDB" id="A0A0F9QHG8"/>
<dbReference type="SUPFAM" id="SSF48208">
    <property type="entry name" value="Six-hairpin glycosidases"/>
    <property type="match status" value="1"/>
</dbReference>
<sequence length="929" mass="107687">MFDTSTLGKERRQKKQQLKILFCFFFISIFVLNFIKTYDLSKNIGYSNENLSREEEDFFNDELNIPEVATDISMLQDPFTKNFDSLLNFFRDNYESKLTHEVSTYFRYGDPNGTIIDDRIYSKDNLLLYKTLMKPQISEIETFDTYLKLKSTPLWYEGNEQFSYGFVKSVYNSTGQIAEENRYLVDNLLPIFLLIENIGDNIDTLSISGKYPKDSIEEMFFLINSSEFWDQTNKGFSNNNKTSGKNTESNLYSILANLLIHRTFNQLNLDANIKDRAYYLANQTMLSIRTNMSGDSAYYYNASATWDTSGPGEKYYHLSVNALGIITLLEFWIESGMKNDSFYLTEAIDIYNSLEKLRGPLNKDAYQNIANPSWVIIDPSYNLQSNALMMKASLKLYELLGNITYYNRAINISTFFEENLYDTVNNAYNSSLLNGDKNFNSNLELSEVYLRSFDVYNSTRLRSEFNTTNEIPNYVFNQDNINLNSTYSFTKEDQYYDPLTDSYKTYKVDYNITDHLEENNRVEIKYLFKYPNGTFINQFEEQILYPNSTTLSYPIEETLPLGDGYFIYVWANSSYFGLAQTVKRFNVISGLINKTIEGLANILYQGPIINVTLPINYTRSDNLTLTTSLEGENIINYPSQSVNFTAFEEVRLQFNLTAKLGAIPGPSEITFKIKRGNIIYLLVKKVIDIGYSFDYDNLIYQSKVVKGENIYVSLDLINFLPNVSQSLNISFVGLSEYSIETFTQEENLIKNEVKTISYYLKTLENIGDNAISVEMRIFQNNTVFYSEILTIEIMPKYELISVSFPSTISQGATAHLIVILQNNQEKSEIFSLYINDKLVQTNINQLGPGENRIVMKILTTINPYEFGSKIYRITLKNSDDEEIVQFYFKLNLELSIFNLLFFYLLPFIIPIGIVLYFVNKEIKHKKLRR</sequence>
<dbReference type="InterPro" id="IPR008928">
    <property type="entry name" value="6-hairpin_glycosidase_sf"/>
</dbReference>
<comment type="caution">
    <text evidence="2">The sequence shown here is derived from an EMBL/GenBank/DDBJ whole genome shotgun (WGS) entry which is preliminary data.</text>
</comment>
<feature type="transmembrane region" description="Helical" evidence="1">
    <location>
        <begin position="896"/>
        <end position="919"/>
    </location>
</feature>
<dbReference type="GO" id="GO:0005975">
    <property type="term" value="P:carbohydrate metabolic process"/>
    <property type="evidence" value="ECO:0007669"/>
    <property type="project" value="InterPro"/>
</dbReference>
<organism evidence="2">
    <name type="scientific">marine sediment metagenome</name>
    <dbReference type="NCBI Taxonomy" id="412755"/>
    <lineage>
        <taxon>unclassified sequences</taxon>
        <taxon>metagenomes</taxon>
        <taxon>ecological metagenomes</taxon>
    </lineage>
</organism>
<proteinExistence type="predicted"/>